<dbReference type="EMBL" id="LAZR01012079">
    <property type="protein sequence ID" value="KKM44109.1"/>
    <property type="molecule type" value="Genomic_DNA"/>
</dbReference>
<name>A0A0F9LMX0_9ZZZZ</name>
<dbReference type="AlphaFoldDB" id="A0A0F9LMX0"/>
<sequence>MDLIAVRRMLELCFWADVTSGVLSVTIRIWCFDRRFCPRFPWIISSASLIREKAGLRASAFPVENPCFKMI</sequence>
<evidence type="ECO:0000313" key="1">
    <source>
        <dbReference type="EMBL" id="KKM44109.1"/>
    </source>
</evidence>
<protein>
    <submittedName>
        <fullName evidence="1">Uncharacterized protein</fullName>
    </submittedName>
</protein>
<accession>A0A0F9LMX0</accession>
<reference evidence="1" key="1">
    <citation type="journal article" date="2015" name="Nature">
        <title>Complex archaea that bridge the gap between prokaryotes and eukaryotes.</title>
        <authorList>
            <person name="Spang A."/>
            <person name="Saw J.H."/>
            <person name="Jorgensen S.L."/>
            <person name="Zaremba-Niedzwiedzka K."/>
            <person name="Martijn J."/>
            <person name="Lind A.E."/>
            <person name="van Eijk R."/>
            <person name="Schleper C."/>
            <person name="Guy L."/>
            <person name="Ettema T.J."/>
        </authorList>
    </citation>
    <scope>NUCLEOTIDE SEQUENCE</scope>
</reference>
<proteinExistence type="predicted"/>
<comment type="caution">
    <text evidence="1">The sequence shown here is derived from an EMBL/GenBank/DDBJ whole genome shotgun (WGS) entry which is preliminary data.</text>
</comment>
<gene>
    <name evidence="1" type="ORF">LCGC14_1562000</name>
</gene>
<organism evidence="1">
    <name type="scientific">marine sediment metagenome</name>
    <dbReference type="NCBI Taxonomy" id="412755"/>
    <lineage>
        <taxon>unclassified sequences</taxon>
        <taxon>metagenomes</taxon>
        <taxon>ecological metagenomes</taxon>
    </lineage>
</organism>